<evidence type="ECO:0000256" key="2">
    <source>
        <dbReference type="ARBA" id="ARBA00006577"/>
    </source>
</evidence>
<evidence type="ECO:0000256" key="3">
    <source>
        <dbReference type="ARBA" id="ARBA00023110"/>
    </source>
</evidence>
<evidence type="ECO:0000256" key="6">
    <source>
        <dbReference type="RuleBase" id="RU003915"/>
    </source>
</evidence>
<gene>
    <name evidence="9" type="ORF">GO988_18945</name>
</gene>
<evidence type="ECO:0000256" key="7">
    <source>
        <dbReference type="SAM" id="SignalP"/>
    </source>
</evidence>
<dbReference type="AlphaFoldDB" id="A0A7K1TJ68"/>
<dbReference type="Gene3D" id="3.10.50.40">
    <property type="match status" value="1"/>
</dbReference>
<keyword evidence="10" id="KW-1185">Reference proteome</keyword>
<comment type="caution">
    <text evidence="9">The sequence shown here is derived from an EMBL/GenBank/DDBJ whole genome shotgun (WGS) entry which is preliminary data.</text>
</comment>
<dbReference type="PROSITE" id="PS51257">
    <property type="entry name" value="PROKAR_LIPOPROTEIN"/>
    <property type="match status" value="1"/>
</dbReference>
<dbReference type="RefSeq" id="WP_157568505.1">
    <property type="nucleotide sequence ID" value="NZ_WQKZ01000005.1"/>
</dbReference>
<proteinExistence type="inferred from homology"/>
<name>A0A7K1TJ68_9BACT</name>
<protein>
    <recommendedName>
        <fullName evidence="6">Peptidyl-prolyl cis-trans isomerase</fullName>
        <ecNumber evidence="6">5.2.1.8</ecNumber>
    </recommendedName>
</protein>
<comment type="catalytic activity">
    <reaction evidence="1 5 6">
        <text>[protein]-peptidylproline (omega=180) = [protein]-peptidylproline (omega=0)</text>
        <dbReference type="Rhea" id="RHEA:16237"/>
        <dbReference type="Rhea" id="RHEA-COMP:10747"/>
        <dbReference type="Rhea" id="RHEA-COMP:10748"/>
        <dbReference type="ChEBI" id="CHEBI:83833"/>
        <dbReference type="ChEBI" id="CHEBI:83834"/>
        <dbReference type="EC" id="5.2.1.8"/>
    </reaction>
</comment>
<evidence type="ECO:0000313" key="9">
    <source>
        <dbReference type="EMBL" id="MVN78413.1"/>
    </source>
</evidence>
<feature type="domain" description="PPIase FKBP-type" evidence="8">
    <location>
        <begin position="85"/>
        <end position="193"/>
    </location>
</feature>
<evidence type="ECO:0000256" key="5">
    <source>
        <dbReference type="PROSITE-ProRule" id="PRU00277"/>
    </source>
</evidence>
<evidence type="ECO:0000259" key="8">
    <source>
        <dbReference type="PROSITE" id="PS50059"/>
    </source>
</evidence>
<dbReference type="PANTHER" id="PTHR43811:SF19">
    <property type="entry name" value="39 KDA FK506-BINDING NUCLEAR PROTEIN"/>
    <property type="match status" value="1"/>
</dbReference>
<evidence type="ECO:0000313" key="10">
    <source>
        <dbReference type="Proteomes" id="UP000441336"/>
    </source>
</evidence>
<dbReference type="SUPFAM" id="SSF54534">
    <property type="entry name" value="FKBP-like"/>
    <property type="match status" value="1"/>
</dbReference>
<dbReference type="GO" id="GO:0003755">
    <property type="term" value="F:peptidyl-prolyl cis-trans isomerase activity"/>
    <property type="evidence" value="ECO:0007669"/>
    <property type="project" value="UniProtKB-UniRule"/>
</dbReference>
<evidence type="ECO:0000256" key="1">
    <source>
        <dbReference type="ARBA" id="ARBA00000971"/>
    </source>
</evidence>
<dbReference type="EMBL" id="WQKZ01000005">
    <property type="protein sequence ID" value="MVN78413.1"/>
    <property type="molecule type" value="Genomic_DNA"/>
</dbReference>
<dbReference type="EC" id="5.2.1.8" evidence="6"/>
<dbReference type="InterPro" id="IPR001179">
    <property type="entry name" value="PPIase_FKBP_dom"/>
</dbReference>
<dbReference type="InterPro" id="IPR046357">
    <property type="entry name" value="PPIase_dom_sf"/>
</dbReference>
<dbReference type="PANTHER" id="PTHR43811">
    <property type="entry name" value="FKBP-TYPE PEPTIDYL-PROLYL CIS-TRANS ISOMERASE FKPA"/>
    <property type="match status" value="1"/>
</dbReference>
<organism evidence="9 10">
    <name type="scientific">Hymenobacter ginkgonis</name>
    <dbReference type="NCBI Taxonomy" id="2682976"/>
    <lineage>
        <taxon>Bacteria</taxon>
        <taxon>Pseudomonadati</taxon>
        <taxon>Bacteroidota</taxon>
        <taxon>Cytophagia</taxon>
        <taxon>Cytophagales</taxon>
        <taxon>Hymenobacteraceae</taxon>
        <taxon>Hymenobacter</taxon>
    </lineage>
</organism>
<comment type="similarity">
    <text evidence="2 6">Belongs to the FKBP-type PPIase family.</text>
</comment>
<dbReference type="PROSITE" id="PS50059">
    <property type="entry name" value="FKBP_PPIASE"/>
    <property type="match status" value="1"/>
</dbReference>
<dbReference type="Proteomes" id="UP000441336">
    <property type="component" value="Unassembled WGS sequence"/>
</dbReference>
<keyword evidence="7" id="KW-0732">Signal</keyword>
<accession>A0A7K1TJ68</accession>
<feature type="signal peptide" evidence="7">
    <location>
        <begin position="1"/>
        <end position="30"/>
    </location>
</feature>
<dbReference type="Pfam" id="PF00254">
    <property type="entry name" value="FKBP_C"/>
    <property type="match status" value="1"/>
</dbReference>
<feature type="chain" id="PRO_5029576982" description="Peptidyl-prolyl cis-trans isomerase" evidence="7">
    <location>
        <begin position="31"/>
        <end position="194"/>
    </location>
</feature>
<sequence length="194" mass="20726">MNVRQLFSFLPVLLLALTAAGGLSSCGDNAITRATREHQDQYAVIDDDTIQSYLKKNNYTTYTRTDDGVYIVPLVKGSGLAATTGKQVRVKYVGRVLSANPDYTYLGSGPLPGNVFDNSTENHTACGCAVFTVGTGLVAGFSEGLTYMRQGDRSLLLIPSRLAYGPTGSVSGSAYSIYPDSSLLFDVEVLEVSN</sequence>
<evidence type="ECO:0000256" key="4">
    <source>
        <dbReference type="ARBA" id="ARBA00023235"/>
    </source>
</evidence>
<keyword evidence="3 5" id="KW-0697">Rotamase</keyword>
<keyword evidence="4 5" id="KW-0413">Isomerase</keyword>
<reference evidence="9 10" key="1">
    <citation type="submission" date="2019-12" db="EMBL/GenBank/DDBJ databases">
        <title>Hymenobacter sp. HMF4947 Genome sequencing and assembly.</title>
        <authorList>
            <person name="Kang H."/>
            <person name="Cha I."/>
            <person name="Kim H."/>
            <person name="Joh K."/>
        </authorList>
    </citation>
    <scope>NUCLEOTIDE SEQUENCE [LARGE SCALE GENOMIC DNA]</scope>
    <source>
        <strain evidence="9 10">HMF4947</strain>
    </source>
</reference>